<dbReference type="Proteomes" id="UP001305779">
    <property type="component" value="Unassembled WGS sequence"/>
</dbReference>
<protein>
    <recommendedName>
        <fullName evidence="3">BTB domain-containing protein</fullName>
    </recommendedName>
</protein>
<proteinExistence type="predicted"/>
<name>A0ABR0DZR0_ZASCE</name>
<evidence type="ECO:0000313" key="1">
    <source>
        <dbReference type="EMBL" id="KAK4494579.1"/>
    </source>
</evidence>
<evidence type="ECO:0008006" key="3">
    <source>
        <dbReference type="Google" id="ProtNLM"/>
    </source>
</evidence>
<dbReference type="EMBL" id="JAXOVC010000013">
    <property type="protein sequence ID" value="KAK4494579.1"/>
    <property type="molecule type" value="Genomic_DNA"/>
</dbReference>
<sequence>MAATSQGLDDFIQQLKAPRFIKIFVGDQTEPYEIPESMLVNASDYFARAIKHENSMGGSEPGVLRFKEDGELLEGWKVLLYWIVHRDLPRQYQEIVFTEKPKSLEMVQTWVLGDRYLLPELQDSVVVELLANSLNEWFAEDHVELYSMLQISPVGSKLRRLLAEEAILWPTSGSKARTWVQYLEEQNGVFGLAGSLLAAHEAFTQHNKTFPRVMDDLRKRMPAWQEYLMGSWPRKFWIFRDLREADMDPDDIDWIQKQKVT</sequence>
<organism evidence="1 2">
    <name type="scientific">Zasmidium cellare</name>
    <name type="common">Wine cellar mold</name>
    <name type="synonym">Racodium cellare</name>
    <dbReference type="NCBI Taxonomy" id="395010"/>
    <lineage>
        <taxon>Eukaryota</taxon>
        <taxon>Fungi</taxon>
        <taxon>Dikarya</taxon>
        <taxon>Ascomycota</taxon>
        <taxon>Pezizomycotina</taxon>
        <taxon>Dothideomycetes</taxon>
        <taxon>Dothideomycetidae</taxon>
        <taxon>Mycosphaerellales</taxon>
        <taxon>Mycosphaerellaceae</taxon>
        <taxon>Zasmidium</taxon>
    </lineage>
</organism>
<reference evidence="1 2" key="1">
    <citation type="journal article" date="2023" name="G3 (Bethesda)">
        <title>A chromosome-level genome assembly of Zasmidium syzygii isolated from banana leaves.</title>
        <authorList>
            <person name="van Westerhoven A.C."/>
            <person name="Mehrabi R."/>
            <person name="Talebi R."/>
            <person name="Steentjes M.B.F."/>
            <person name="Corcolon B."/>
            <person name="Chong P.A."/>
            <person name="Kema G.H.J."/>
            <person name="Seidl M.F."/>
        </authorList>
    </citation>
    <scope>NUCLEOTIDE SEQUENCE [LARGE SCALE GENOMIC DNA]</scope>
    <source>
        <strain evidence="1 2">P124</strain>
    </source>
</reference>
<gene>
    <name evidence="1" type="ORF">PRZ48_013935</name>
</gene>
<accession>A0ABR0DZR0</accession>
<evidence type="ECO:0000313" key="2">
    <source>
        <dbReference type="Proteomes" id="UP001305779"/>
    </source>
</evidence>
<comment type="caution">
    <text evidence="1">The sequence shown here is derived from an EMBL/GenBank/DDBJ whole genome shotgun (WGS) entry which is preliminary data.</text>
</comment>
<keyword evidence="2" id="KW-1185">Reference proteome</keyword>